<sequence length="175" mass="20943">MAEQTLHQLYEQKAQLIFNYLRKLGCPREDAEDIVQATFAKAVEQWIHIATDHVSAWLFRVAIHHYYDLYRHRRAFPHLQVDDAFMEQVLEEQTLEGENLLLTKEAQEEFKALLGQMKPSYAHLLLLKYEAAYSYQEIGQLVGMKEDAVRTSLYRARKQFKQRWEERENERKRNL</sequence>
<dbReference type="InterPro" id="IPR007627">
    <property type="entry name" value="RNA_pol_sigma70_r2"/>
</dbReference>
<dbReference type="AlphaFoldDB" id="A0A078ML08"/>
<evidence type="ECO:0000256" key="2">
    <source>
        <dbReference type="ARBA" id="ARBA00023015"/>
    </source>
</evidence>
<name>A0A078ML08_9BACL</name>
<organism evidence="8">
    <name type="scientific">Metalysinibacillus saudimassiliensis</name>
    <dbReference type="NCBI Taxonomy" id="1461583"/>
    <lineage>
        <taxon>Bacteria</taxon>
        <taxon>Bacillati</taxon>
        <taxon>Bacillota</taxon>
        <taxon>Bacilli</taxon>
        <taxon>Bacillales</taxon>
        <taxon>Caryophanaceae</taxon>
        <taxon>Metalysinibacillus</taxon>
    </lineage>
</organism>
<dbReference type="InterPro" id="IPR013324">
    <property type="entry name" value="RNA_pol_sigma_r3/r4-like"/>
</dbReference>
<evidence type="ECO:0000259" key="7">
    <source>
        <dbReference type="Pfam" id="PF08281"/>
    </source>
</evidence>
<evidence type="ECO:0000256" key="3">
    <source>
        <dbReference type="ARBA" id="ARBA00023082"/>
    </source>
</evidence>
<dbReference type="InterPro" id="IPR014284">
    <property type="entry name" value="RNA_pol_sigma-70_dom"/>
</dbReference>
<comment type="similarity">
    <text evidence="1">Belongs to the sigma-70 factor family. ECF subfamily.</text>
</comment>
<dbReference type="Pfam" id="PF04542">
    <property type="entry name" value="Sigma70_r2"/>
    <property type="match status" value="1"/>
</dbReference>
<dbReference type="Gene3D" id="1.10.1740.10">
    <property type="match status" value="1"/>
</dbReference>
<dbReference type="GO" id="GO:0016987">
    <property type="term" value="F:sigma factor activity"/>
    <property type="evidence" value="ECO:0007669"/>
    <property type="project" value="UniProtKB-KW"/>
</dbReference>
<dbReference type="InterPro" id="IPR013325">
    <property type="entry name" value="RNA_pol_sigma_r2"/>
</dbReference>
<dbReference type="InterPro" id="IPR036388">
    <property type="entry name" value="WH-like_DNA-bd_sf"/>
</dbReference>
<dbReference type="PANTHER" id="PTHR43133:SF8">
    <property type="entry name" value="RNA POLYMERASE SIGMA FACTOR HI_1459-RELATED"/>
    <property type="match status" value="1"/>
</dbReference>
<feature type="domain" description="RNA polymerase sigma-70 region 2" evidence="6">
    <location>
        <begin position="9"/>
        <end position="74"/>
    </location>
</feature>
<dbReference type="SUPFAM" id="SSF88659">
    <property type="entry name" value="Sigma3 and sigma4 domains of RNA polymerase sigma factors"/>
    <property type="match status" value="1"/>
</dbReference>
<feature type="domain" description="RNA polymerase sigma factor 70 region 4 type 2" evidence="7">
    <location>
        <begin position="108"/>
        <end position="159"/>
    </location>
</feature>
<dbReference type="Pfam" id="PF08281">
    <property type="entry name" value="Sigma70_r4_2"/>
    <property type="match status" value="1"/>
</dbReference>
<protein>
    <submittedName>
        <fullName evidence="8">RNA polymerase sigma factor YlaC</fullName>
    </submittedName>
</protein>
<dbReference type="HOGENOM" id="CLU_047691_3_1_9"/>
<evidence type="ECO:0000256" key="4">
    <source>
        <dbReference type="ARBA" id="ARBA00023125"/>
    </source>
</evidence>
<accession>A0A078ML08</accession>
<dbReference type="GO" id="GO:0003677">
    <property type="term" value="F:DNA binding"/>
    <property type="evidence" value="ECO:0007669"/>
    <property type="project" value="UniProtKB-KW"/>
</dbReference>
<dbReference type="InterPro" id="IPR039425">
    <property type="entry name" value="RNA_pol_sigma-70-like"/>
</dbReference>
<dbReference type="EMBL" id="LN483077">
    <property type="protein sequence ID" value="CEA05421.1"/>
    <property type="molecule type" value="Genomic_DNA"/>
</dbReference>
<keyword evidence="4" id="KW-0238">DNA-binding</keyword>
<dbReference type="InterPro" id="IPR013249">
    <property type="entry name" value="RNA_pol_sigma70_r4_t2"/>
</dbReference>
<keyword evidence="2" id="KW-0805">Transcription regulation</keyword>
<reference evidence="8" key="1">
    <citation type="submission" date="2014-07" db="EMBL/GenBank/DDBJ databases">
        <authorList>
            <person name="Urmite Genomes Urmite Genomes"/>
        </authorList>
    </citation>
    <scope>NUCLEOTIDE SEQUENCE</scope>
    <source>
        <strain evidence="8">13S34_air</strain>
    </source>
</reference>
<keyword evidence="5" id="KW-0804">Transcription</keyword>
<dbReference type="GO" id="GO:0006352">
    <property type="term" value="P:DNA-templated transcription initiation"/>
    <property type="evidence" value="ECO:0007669"/>
    <property type="project" value="InterPro"/>
</dbReference>
<dbReference type="PATRIC" id="fig|1461583.4.peg.2373"/>
<gene>
    <name evidence="8" type="primary">ylaC</name>
    <name evidence="8" type="ORF">BN1050_02456</name>
</gene>
<proteinExistence type="inferred from homology"/>
<dbReference type="PANTHER" id="PTHR43133">
    <property type="entry name" value="RNA POLYMERASE ECF-TYPE SIGMA FACTO"/>
    <property type="match status" value="1"/>
</dbReference>
<dbReference type="SUPFAM" id="SSF88946">
    <property type="entry name" value="Sigma2 domain of RNA polymerase sigma factors"/>
    <property type="match status" value="1"/>
</dbReference>
<dbReference type="NCBIfam" id="TIGR02937">
    <property type="entry name" value="sigma70-ECF"/>
    <property type="match status" value="1"/>
</dbReference>
<keyword evidence="3" id="KW-0731">Sigma factor</keyword>
<evidence type="ECO:0000313" key="8">
    <source>
        <dbReference type="EMBL" id="CEA05421.1"/>
    </source>
</evidence>
<evidence type="ECO:0000256" key="5">
    <source>
        <dbReference type="ARBA" id="ARBA00023163"/>
    </source>
</evidence>
<dbReference type="Gene3D" id="1.10.10.10">
    <property type="entry name" value="Winged helix-like DNA-binding domain superfamily/Winged helix DNA-binding domain"/>
    <property type="match status" value="1"/>
</dbReference>
<evidence type="ECO:0000259" key="6">
    <source>
        <dbReference type="Pfam" id="PF04542"/>
    </source>
</evidence>
<evidence type="ECO:0000256" key="1">
    <source>
        <dbReference type="ARBA" id="ARBA00010641"/>
    </source>
</evidence>